<proteinExistence type="predicted"/>
<dbReference type="Gene3D" id="3.10.450.50">
    <property type="match status" value="1"/>
</dbReference>
<dbReference type="InterPro" id="IPR032710">
    <property type="entry name" value="NTF2-like_dom_sf"/>
</dbReference>
<protein>
    <recommendedName>
        <fullName evidence="3">SnoaL-like domain-containing protein</fullName>
    </recommendedName>
</protein>
<accession>A0ABQ1YH25</accession>
<name>A0ABQ1YH25_9BACT</name>
<sequence>MKEQNCEQWVTGFIEDIWNNNRIEMLSKYLHEDFIDYSLPCGLQNAKGLSAYLMELKKNICHKTKIQKLTVMQDLVVVDLKILLSPLPDPEDIEFCNKAGETMSGYRMFKMLGNQIIAHWEYLEHSVCN</sequence>
<organism evidence="1 2">
    <name type="scientific">Dyadobacter endophyticus</name>
    <dbReference type="NCBI Taxonomy" id="1749036"/>
    <lineage>
        <taxon>Bacteria</taxon>
        <taxon>Pseudomonadati</taxon>
        <taxon>Bacteroidota</taxon>
        <taxon>Cytophagia</taxon>
        <taxon>Cytophagales</taxon>
        <taxon>Spirosomataceae</taxon>
        <taxon>Dyadobacter</taxon>
    </lineage>
</organism>
<evidence type="ECO:0008006" key="3">
    <source>
        <dbReference type="Google" id="ProtNLM"/>
    </source>
</evidence>
<reference evidence="2" key="1">
    <citation type="journal article" date="2019" name="Int. J. Syst. Evol. Microbiol.">
        <title>The Global Catalogue of Microorganisms (GCM) 10K type strain sequencing project: providing services to taxonomists for standard genome sequencing and annotation.</title>
        <authorList>
            <consortium name="The Broad Institute Genomics Platform"/>
            <consortium name="The Broad Institute Genome Sequencing Center for Infectious Disease"/>
            <person name="Wu L."/>
            <person name="Ma J."/>
        </authorList>
    </citation>
    <scope>NUCLEOTIDE SEQUENCE [LARGE SCALE GENOMIC DNA]</scope>
    <source>
        <strain evidence="2">CGMCC 1.15288</strain>
    </source>
</reference>
<evidence type="ECO:0000313" key="1">
    <source>
        <dbReference type="EMBL" id="GGH24703.1"/>
    </source>
</evidence>
<evidence type="ECO:0000313" key="2">
    <source>
        <dbReference type="Proteomes" id="UP000600214"/>
    </source>
</evidence>
<dbReference type="Proteomes" id="UP000600214">
    <property type="component" value="Unassembled WGS sequence"/>
</dbReference>
<dbReference type="EMBL" id="BMIA01000001">
    <property type="protein sequence ID" value="GGH24703.1"/>
    <property type="molecule type" value="Genomic_DNA"/>
</dbReference>
<dbReference type="SUPFAM" id="SSF54427">
    <property type="entry name" value="NTF2-like"/>
    <property type="match status" value="1"/>
</dbReference>
<keyword evidence="2" id="KW-1185">Reference proteome</keyword>
<gene>
    <name evidence="1" type="ORF">GCM10007423_08370</name>
</gene>
<comment type="caution">
    <text evidence="1">The sequence shown here is derived from an EMBL/GenBank/DDBJ whole genome shotgun (WGS) entry which is preliminary data.</text>
</comment>
<dbReference type="RefSeq" id="WP_188928951.1">
    <property type="nucleotide sequence ID" value="NZ_BMIA01000001.1"/>
</dbReference>